<evidence type="ECO:0000256" key="5">
    <source>
        <dbReference type="ARBA" id="ARBA00023242"/>
    </source>
</evidence>
<dbReference type="Pfam" id="PF08146">
    <property type="entry name" value="BP28CT"/>
    <property type="match status" value="1"/>
</dbReference>
<dbReference type="PANTHER" id="PTHR13457:SF1">
    <property type="entry name" value="HEAT REPEAT-CONTAINING PROTEIN 1"/>
    <property type="match status" value="1"/>
</dbReference>
<keyword evidence="5 7" id="KW-0539">Nucleus</keyword>
<dbReference type="InterPro" id="IPR012954">
    <property type="entry name" value="BP28_C_dom"/>
</dbReference>
<dbReference type="InterPro" id="IPR016024">
    <property type="entry name" value="ARM-type_fold"/>
</dbReference>
<gene>
    <name evidence="10" type="primary">LOC107275059</name>
</gene>
<dbReference type="Proteomes" id="UP000694920">
    <property type="component" value="Unplaced"/>
</dbReference>
<dbReference type="Pfam" id="PF23243">
    <property type="entry name" value="HEAT_HEATR1"/>
    <property type="match status" value="1"/>
</dbReference>
<dbReference type="GeneID" id="107275059"/>
<evidence type="ECO:0000256" key="3">
    <source>
        <dbReference type="ARBA" id="ARBA00022517"/>
    </source>
</evidence>
<dbReference type="InterPro" id="IPR022125">
    <property type="entry name" value="U3snoRNP10_N"/>
</dbReference>
<evidence type="ECO:0000256" key="1">
    <source>
        <dbReference type="ARBA" id="ARBA00004604"/>
    </source>
</evidence>
<comment type="function">
    <text evidence="7">Involved in nucleolar processing of pre-18S ribosomal RNA.</text>
</comment>
<dbReference type="Pfam" id="PF12397">
    <property type="entry name" value="U3snoRNP10"/>
    <property type="match status" value="1"/>
</dbReference>
<dbReference type="PANTHER" id="PTHR13457">
    <property type="entry name" value="BAP28"/>
    <property type="match status" value="1"/>
</dbReference>
<dbReference type="GO" id="GO:0030515">
    <property type="term" value="F:snoRNA binding"/>
    <property type="evidence" value="ECO:0007669"/>
    <property type="project" value="TreeGrafter"/>
</dbReference>
<evidence type="ECO:0000256" key="6">
    <source>
        <dbReference type="ARBA" id="ARBA00023274"/>
    </source>
</evidence>
<evidence type="ECO:0000256" key="2">
    <source>
        <dbReference type="ARBA" id="ARBA00010559"/>
    </source>
</evidence>
<dbReference type="InterPro" id="IPR056473">
    <property type="entry name" value="HEAT_Utp10/HEAT1"/>
</dbReference>
<dbReference type="InterPro" id="IPR040191">
    <property type="entry name" value="UTP10"/>
</dbReference>
<evidence type="ECO:0000313" key="9">
    <source>
        <dbReference type="Proteomes" id="UP000694920"/>
    </source>
</evidence>
<dbReference type="Gene3D" id="1.25.10.10">
    <property type="entry name" value="Leucine-rich Repeat Variant"/>
    <property type="match status" value="2"/>
</dbReference>
<proteinExistence type="inferred from homology"/>
<dbReference type="SUPFAM" id="SSF48371">
    <property type="entry name" value="ARM repeat"/>
    <property type="match status" value="2"/>
</dbReference>
<keyword evidence="9" id="KW-1185">Reference proteome</keyword>
<dbReference type="RefSeq" id="XP_015610293.1">
    <property type="nucleotide sequence ID" value="XM_015754807.2"/>
</dbReference>
<dbReference type="GO" id="GO:0034455">
    <property type="term" value="C:t-UTP complex"/>
    <property type="evidence" value="ECO:0007669"/>
    <property type="project" value="TreeGrafter"/>
</dbReference>
<sequence length="2059" mass="234277">MATSLAEQLKKLKTPQTGLLIQQKKRASLLFDPKDAAELDRETVLSIGRSGLQELIKLNNLFRQFEGTLFAQSSLNLERSVHDTKINEQINSRIEEFCILLSPYFLLNTAHKALEWLIHRFHIQQFNRDHFLMLILPYHETRIFVRALQIVDVSEPSDKWHWLAPLQKPGVPLSTITLLNRVSSDNAFLKLICTHVIKATRTYSNQASCLNTLYAFYTTTLIGMIDRVSNITEVQITHILPSLIQGLASPITDYAASSYMIVAKLFTKVQLNDKTAEALMLKAFERAELHRDVLLVLLVFCESRSNSLTFIPEKFVQRFLELTWFTEDLAKIQSTGVKVAQLVPLLLEGIIRYILKDPNETEKIQTMLKDMFNRISLSDEEVDAILKNSLRKDTLSKKTPQKVKDVLAELYQTLEIRYPVRFDNYLKNLMRFSETQIGARKALHFLMTWHSGARDAKESLDIFNRLNHVNAEHRIAGLMAIAKDEVHISESFKDTINKSLLARFSDDDVRVVHALLNISTNRLKSLFTIDTLTEELMILLSKCHISSRMILLKPALKILLDLCEKGNDTSIFIAALPSLFPKNKDEVNIAIQVLKSDFAKNNMYMQRVLEDAGKCPNAESISSAAFHNILKWDLLPPTSNILSTMKLQSAHGDAASMFFNMILLGSVCRVPVGSLQPLVAREVIEIASQMIKQYPHVEPLPGCNQLNGDKIEAALELTSRGILPLQVGTYVMEMVHRRLDLNTNPKLDFEDDPDRSELVLRILEIFFDGMANKEWREHYAWCLKIFFRRHFSTVENMLCFLSQLFTKPISPQTSLHCIQISLSLLNRSKFVQWIFNDKVFTPNLLLALSSQNLECRKAAVEILTKLSQTFNISMDGFSSLLHELAARKSEITIDPDQLSLALYTLLSPDSDVQHHTSGKLRNKLQEARTLLLDIIVDKNTPVYIVSQLLDILAHVNGPSILEQLAPLGLELLQRLKIDPQKKFAGNALKNILEHFIGITAKALTNNKVWKLFEESMMQHDSQIFTKKGYQPPSVILIKQIDEVFFDSVSKVDPQLSRKILAKLVDVVTDCEIGNVVAAGNRAVRRIRIDAQLVVDELERMEKARVPDNADQNSVKKIRMARMQQAMPNPELFNSRDWKRGITLLEFIQRADNIEREELLLPVLFDLLRMCLGFEEHSPLEYTNQLLLSSIYHLATKSLPIPDAHLHVDLIAQCIRTSRNPQTHHHALLLLVELFRVADMERALHSIMPIFTFMGSSVLRQDDAYSIQIISKTIETIVPVVNAANNERHACEILRVFISSLPDIPEHRRVPLFVKLLQLLENHLHLFYLLTFESHVLSQCNEGVDQQKSSERLEFALSISHEFSPRQLIGICVKLLEFMRLLPVEIEDERRKQLPAFPGKHIFDVSNNSAKQLRHYKYTLVQFLSALLSAPEFVTRVASLDSSEISAMNDIFDKLIVELVVLIQSASKSADIHLGKSKGKYWKVLLHHLYDVLDVVNGLLPNKTFIASIKRLLAHDITTVRRKALELLNARLQQKKFNQYDHEDLLSTIDAIVRIVEEQDKTKSSDYEVIQQTALISLKLLAKSLATDHPNTFKPILELSTELVRTRNGPVLASGVLCVAELCSAMRVHAIQSLNKFVPAILRLLEKQCNQEVPDLVVVSIVSALQKIVESVGNFLSLYLDQLLFELSRLNSLYTDTEHPKIELVASRLKATAQRLSNCIPLRVLLPAVSRTYDAFISNKSYECVGPLMSVLAESFANIQPGDLNAAIQDLTTFFLKVLQFREDFAKDEHSMEIDEEGGDMSRDIKRIEECASKSLVALVLKLSEATFRPLYYKLYDWAARNPHQKQRNITFYRLSATIAECLKSLFVLFAGQFLNHAATLLGTNNLAVTEESNEFLLEDEAHRVELIEAILLTLHRVFTYDAHNFVNQERFETLAQPIIDQIENTMGTVEEYERRAKDLLVPCVASFAGATPDDSLHKQLVYQILLKTRHNKSHVRSTALSALVEIARKLGVDFMPLLPETVPFLAELLEDEDEATEKHAQNAVRTLEEILGEPLQKYF</sequence>
<dbReference type="SMART" id="SM01036">
    <property type="entry name" value="BP28CT"/>
    <property type="match status" value="1"/>
</dbReference>
<evidence type="ECO:0000256" key="4">
    <source>
        <dbReference type="ARBA" id="ARBA00022552"/>
    </source>
</evidence>
<name>A0AAJ7CGX1_CEPCN</name>
<accession>A0AAJ7CGX1</accession>
<comment type="subcellular location">
    <subcellularLocation>
        <location evidence="1 7">Nucleus</location>
        <location evidence="1 7">Nucleolus</location>
    </subcellularLocation>
</comment>
<reference evidence="10" key="1">
    <citation type="submission" date="2025-08" db="UniProtKB">
        <authorList>
            <consortium name="RefSeq"/>
        </authorList>
    </citation>
    <scope>IDENTIFICATION</scope>
</reference>
<organism evidence="9 10">
    <name type="scientific">Cephus cinctus</name>
    <name type="common">Wheat stem sawfly</name>
    <dbReference type="NCBI Taxonomy" id="211228"/>
    <lineage>
        <taxon>Eukaryota</taxon>
        <taxon>Metazoa</taxon>
        <taxon>Ecdysozoa</taxon>
        <taxon>Arthropoda</taxon>
        <taxon>Hexapoda</taxon>
        <taxon>Insecta</taxon>
        <taxon>Pterygota</taxon>
        <taxon>Neoptera</taxon>
        <taxon>Endopterygota</taxon>
        <taxon>Hymenoptera</taxon>
        <taxon>Cephoidea</taxon>
        <taxon>Cephidae</taxon>
        <taxon>Cephus</taxon>
    </lineage>
</organism>
<keyword evidence="6 7" id="KW-0687">Ribonucleoprotein</keyword>
<comment type="similarity">
    <text evidence="2 7">Belongs to the HEATR1/UTP10 family.</text>
</comment>
<dbReference type="KEGG" id="ccin:107275059"/>
<protein>
    <recommendedName>
        <fullName evidence="7">HEAT repeat-containing protein 1</fullName>
    </recommendedName>
</protein>
<evidence type="ECO:0000256" key="7">
    <source>
        <dbReference type="RuleBase" id="RU367065"/>
    </source>
</evidence>
<dbReference type="GO" id="GO:0000462">
    <property type="term" value="P:maturation of SSU-rRNA from tricistronic rRNA transcript (SSU-rRNA, 5.8S rRNA, LSU-rRNA)"/>
    <property type="evidence" value="ECO:0007669"/>
    <property type="project" value="TreeGrafter"/>
</dbReference>
<dbReference type="GO" id="GO:0045943">
    <property type="term" value="P:positive regulation of transcription by RNA polymerase I"/>
    <property type="evidence" value="ECO:0007669"/>
    <property type="project" value="TreeGrafter"/>
</dbReference>
<evidence type="ECO:0000313" key="10">
    <source>
        <dbReference type="RefSeq" id="XP_015610293.1"/>
    </source>
</evidence>
<keyword evidence="3 7" id="KW-0690">Ribosome biogenesis</keyword>
<keyword evidence="4 7" id="KW-0698">rRNA processing</keyword>
<dbReference type="InterPro" id="IPR011989">
    <property type="entry name" value="ARM-like"/>
</dbReference>
<evidence type="ECO:0000259" key="8">
    <source>
        <dbReference type="SMART" id="SM01036"/>
    </source>
</evidence>
<feature type="domain" description="BP28 C-terminal" evidence="8">
    <location>
        <begin position="1760"/>
        <end position="1925"/>
    </location>
</feature>
<dbReference type="GO" id="GO:0030686">
    <property type="term" value="C:90S preribosome"/>
    <property type="evidence" value="ECO:0007669"/>
    <property type="project" value="TreeGrafter"/>
</dbReference>
<dbReference type="GO" id="GO:0032040">
    <property type="term" value="C:small-subunit processome"/>
    <property type="evidence" value="ECO:0007669"/>
    <property type="project" value="TreeGrafter"/>
</dbReference>